<organism evidence="1">
    <name type="scientific">Siphoviridae sp. cti6f5</name>
    <dbReference type="NCBI Taxonomy" id="2826430"/>
    <lineage>
        <taxon>Viruses</taxon>
        <taxon>Duplodnaviria</taxon>
        <taxon>Heunggongvirae</taxon>
        <taxon>Uroviricota</taxon>
        <taxon>Caudoviricetes</taxon>
    </lineage>
</organism>
<dbReference type="EMBL" id="BK014878">
    <property type="protein sequence ID" value="DAD80050.1"/>
    <property type="molecule type" value="Genomic_DNA"/>
</dbReference>
<sequence>MDITEYSLTIVMNDGEKIETVVTASIINYLQVTHNNSEEFDGMIFTTEINGREIFINDIDYFMWHAIMEEK</sequence>
<evidence type="ECO:0000313" key="1">
    <source>
        <dbReference type="EMBL" id="DAD80050.1"/>
    </source>
</evidence>
<accession>A0A8S5MCS6</accession>
<reference evidence="1" key="1">
    <citation type="journal article" date="2021" name="Proc. Natl. Acad. Sci. U.S.A.">
        <title>A Catalog of Tens of Thousands of Viruses from Human Metagenomes Reveals Hidden Associations with Chronic Diseases.</title>
        <authorList>
            <person name="Tisza M.J."/>
            <person name="Buck C.B."/>
        </authorList>
    </citation>
    <scope>NUCLEOTIDE SEQUENCE</scope>
    <source>
        <strain evidence="1">Cti6f5</strain>
    </source>
</reference>
<proteinExistence type="predicted"/>
<protein>
    <submittedName>
        <fullName evidence="1">Uncharacterized protein</fullName>
    </submittedName>
</protein>
<name>A0A8S5MCS6_9CAUD</name>